<dbReference type="Proteomes" id="UP000550707">
    <property type="component" value="Unassembled WGS sequence"/>
</dbReference>
<evidence type="ECO:0000313" key="5">
    <source>
        <dbReference type="EMBL" id="KAF6463503.1"/>
    </source>
</evidence>
<dbReference type="FunCoup" id="A0A7J8GU03">
    <property type="interactions" value="96"/>
</dbReference>
<dbReference type="InterPro" id="IPR011161">
    <property type="entry name" value="MHC_I-like_Ag-recog"/>
</dbReference>
<evidence type="ECO:0000256" key="2">
    <source>
        <dbReference type="SAM" id="Phobius"/>
    </source>
</evidence>
<dbReference type="GO" id="GO:0009897">
    <property type="term" value="C:external side of plasma membrane"/>
    <property type="evidence" value="ECO:0007669"/>
    <property type="project" value="TreeGrafter"/>
</dbReference>
<name>A0A7J8GU03_MOLMO</name>
<dbReference type="Pfam" id="PF00129">
    <property type="entry name" value="MHC_I"/>
    <property type="match status" value="1"/>
</dbReference>
<feature type="transmembrane region" description="Helical" evidence="2">
    <location>
        <begin position="217"/>
        <end position="240"/>
    </location>
</feature>
<dbReference type="GO" id="GO:0005615">
    <property type="term" value="C:extracellular space"/>
    <property type="evidence" value="ECO:0007669"/>
    <property type="project" value="TreeGrafter"/>
</dbReference>
<dbReference type="SUPFAM" id="SSF54452">
    <property type="entry name" value="MHC antigen-recognition domain"/>
    <property type="match status" value="1"/>
</dbReference>
<dbReference type="GO" id="GO:0006955">
    <property type="term" value="P:immune response"/>
    <property type="evidence" value="ECO:0007669"/>
    <property type="project" value="TreeGrafter"/>
</dbReference>
<keyword evidence="2" id="KW-0812">Transmembrane</keyword>
<reference evidence="5 6" key="1">
    <citation type="journal article" date="2020" name="Nature">
        <title>Six reference-quality genomes reveal evolution of bat adaptations.</title>
        <authorList>
            <person name="Jebb D."/>
            <person name="Huang Z."/>
            <person name="Pippel M."/>
            <person name="Hughes G.M."/>
            <person name="Lavrichenko K."/>
            <person name="Devanna P."/>
            <person name="Winkler S."/>
            <person name="Jermiin L.S."/>
            <person name="Skirmuntt E.C."/>
            <person name="Katzourakis A."/>
            <person name="Burkitt-Gray L."/>
            <person name="Ray D.A."/>
            <person name="Sullivan K.A.M."/>
            <person name="Roscito J.G."/>
            <person name="Kirilenko B.M."/>
            <person name="Davalos L.M."/>
            <person name="Corthals A.P."/>
            <person name="Power M.L."/>
            <person name="Jones G."/>
            <person name="Ransome R.D."/>
            <person name="Dechmann D.K.N."/>
            <person name="Locatelli A.G."/>
            <person name="Puechmaille S.J."/>
            <person name="Fedrigo O."/>
            <person name="Jarvis E.D."/>
            <person name="Hiller M."/>
            <person name="Vernes S.C."/>
            <person name="Myers E.W."/>
            <person name="Teeling E.C."/>
        </authorList>
    </citation>
    <scope>NUCLEOTIDE SEQUENCE [LARGE SCALE GENOMIC DNA]</scope>
    <source>
        <strain evidence="5">MMolMol1</strain>
        <tissue evidence="5">Muscle</tissue>
    </source>
</reference>
<sequence>MARSCSPVLLCLLLLLLLLPTPAAPSCTMSLGYKFTITPTGQPWCEMQGQVNGNTFLTYTCCIEKVNLFSVQGMKLNASEAWNQQGVRLKTVMEDFRKKLLDIKTNNAIPIDPVFLQVSMTCEKNDNVFTNSFWNMGFNGTISLHLDSKNKNWTVLRPEGTQLKNTLASERAMTDLLVKTSTWDCREWLTHVFCAKDETLNTKAAVSKTTRRTPITAIIPVILACSIVIGIIAAPTTATATVRCKATAKMTFTAIILVILACSVTVGILCVSLQSQKMLLRSSWGCGLQLFTC</sequence>
<feature type="transmembrane region" description="Helical" evidence="2">
    <location>
        <begin position="252"/>
        <end position="274"/>
    </location>
</feature>
<gene>
    <name evidence="5" type="ORF">HJG59_019195</name>
</gene>
<protein>
    <submittedName>
        <fullName evidence="5">UL16 binding protein 1</fullName>
    </submittedName>
</protein>
<dbReference type="PANTHER" id="PTHR16675:SF268">
    <property type="entry name" value="UL16-BINDING PROTEIN 1"/>
    <property type="match status" value="1"/>
</dbReference>
<dbReference type="InterPro" id="IPR050208">
    <property type="entry name" value="MHC_class-I_related"/>
</dbReference>
<dbReference type="PANTHER" id="PTHR16675">
    <property type="entry name" value="MHC CLASS I-RELATED"/>
    <property type="match status" value="1"/>
</dbReference>
<keyword evidence="1" id="KW-0325">Glycoprotein</keyword>
<dbReference type="GO" id="GO:0002486">
    <property type="term" value="P:antigen processing and presentation of endogenous peptide antigen via MHC class I via ER pathway, TAP-independent"/>
    <property type="evidence" value="ECO:0007669"/>
    <property type="project" value="TreeGrafter"/>
</dbReference>
<organism evidence="5 6">
    <name type="scientific">Molossus molossus</name>
    <name type="common">Pallas' mastiff bat</name>
    <name type="synonym">Vespertilio molossus</name>
    <dbReference type="NCBI Taxonomy" id="27622"/>
    <lineage>
        <taxon>Eukaryota</taxon>
        <taxon>Metazoa</taxon>
        <taxon>Chordata</taxon>
        <taxon>Craniata</taxon>
        <taxon>Vertebrata</taxon>
        <taxon>Euteleostomi</taxon>
        <taxon>Mammalia</taxon>
        <taxon>Eutheria</taxon>
        <taxon>Laurasiatheria</taxon>
        <taxon>Chiroptera</taxon>
        <taxon>Yangochiroptera</taxon>
        <taxon>Molossidae</taxon>
        <taxon>Molossus</taxon>
    </lineage>
</organism>
<evidence type="ECO:0000256" key="3">
    <source>
        <dbReference type="SAM" id="SignalP"/>
    </source>
</evidence>
<dbReference type="EMBL" id="JACASF010000008">
    <property type="protein sequence ID" value="KAF6463503.1"/>
    <property type="molecule type" value="Genomic_DNA"/>
</dbReference>
<keyword evidence="6" id="KW-1185">Reference proteome</keyword>
<evidence type="ECO:0000256" key="1">
    <source>
        <dbReference type="ARBA" id="ARBA00023180"/>
    </source>
</evidence>
<comment type="caution">
    <text evidence="5">The sequence shown here is derived from an EMBL/GenBank/DDBJ whole genome shotgun (WGS) entry which is preliminary data.</text>
</comment>
<feature type="domain" description="MHC class I-like antigen recognition-like" evidence="4">
    <location>
        <begin position="39"/>
        <end position="191"/>
    </location>
</feature>
<dbReference type="InterPro" id="IPR011162">
    <property type="entry name" value="MHC_I/II-like_Ag-recog"/>
</dbReference>
<evidence type="ECO:0000259" key="4">
    <source>
        <dbReference type="Pfam" id="PF00129"/>
    </source>
</evidence>
<dbReference type="GO" id="GO:0002476">
    <property type="term" value="P:antigen processing and presentation of endogenous peptide antigen via MHC class Ib"/>
    <property type="evidence" value="ECO:0007669"/>
    <property type="project" value="TreeGrafter"/>
</dbReference>
<dbReference type="InParanoid" id="A0A7J8GU03"/>
<feature type="signal peptide" evidence="3">
    <location>
        <begin position="1"/>
        <end position="23"/>
    </location>
</feature>
<keyword evidence="2" id="KW-0472">Membrane</keyword>
<dbReference type="InterPro" id="IPR037055">
    <property type="entry name" value="MHC_I-like_Ag-recog_sf"/>
</dbReference>
<keyword evidence="3" id="KW-0732">Signal</keyword>
<feature type="chain" id="PRO_5029792217" evidence="3">
    <location>
        <begin position="24"/>
        <end position="293"/>
    </location>
</feature>
<proteinExistence type="predicted"/>
<dbReference type="Gene3D" id="3.30.500.10">
    <property type="entry name" value="MHC class I-like antigen recognition-like"/>
    <property type="match status" value="1"/>
</dbReference>
<accession>A0A7J8GU03</accession>
<keyword evidence="2" id="KW-1133">Transmembrane helix</keyword>
<evidence type="ECO:0000313" key="6">
    <source>
        <dbReference type="Proteomes" id="UP000550707"/>
    </source>
</evidence>
<dbReference type="AlphaFoldDB" id="A0A7J8GU03"/>
<dbReference type="GO" id="GO:0001916">
    <property type="term" value="P:positive regulation of T cell mediated cytotoxicity"/>
    <property type="evidence" value="ECO:0007669"/>
    <property type="project" value="TreeGrafter"/>
</dbReference>